<name>A0A848DGE0_9PSEU</name>
<keyword evidence="5 7" id="KW-1133">Transmembrane helix</keyword>
<evidence type="ECO:0000256" key="6">
    <source>
        <dbReference type="ARBA" id="ARBA00023136"/>
    </source>
</evidence>
<dbReference type="Pfam" id="PF05977">
    <property type="entry name" value="MFS_3"/>
    <property type="match status" value="1"/>
</dbReference>
<keyword evidence="3" id="KW-1003">Cell membrane</keyword>
<accession>A0A848DGE0</accession>
<evidence type="ECO:0000256" key="4">
    <source>
        <dbReference type="ARBA" id="ARBA00022692"/>
    </source>
</evidence>
<dbReference type="RefSeq" id="WP_169412072.1">
    <property type="nucleotide sequence ID" value="NZ_JAAXKZ010000023.1"/>
</dbReference>
<keyword evidence="9" id="KW-1185">Reference proteome</keyword>
<protein>
    <submittedName>
        <fullName evidence="8">MFS transporter</fullName>
    </submittedName>
</protein>
<dbReference type="InterPro" id="IPR010290">
    <property type="entry name" value="TM_effector"/>
</dbReference>
<evidence type="ECO:0000256" key="1">
    <source>
        <dbReference type="ARBA" id="ARBA00004651"/>
    </source>
</evidence>
<reference evidence="8 9" key="1">
    <citation type="submission" date="2020-04" db="EMBL/GenBank/DDBJ databases">
        <authorList>
            <person name="Klaysubun C."/>
            <person name="Duangmal K."/>
            <person name="Lipun K."/>
        </authorList>
    </citation>
    <scope>NUCLEOTIDE SEQUENCE [LARGE SCALE GENOMIC DNA]</scope>
    <source>
        <strain evidence="8 9">DSM 45300</strain>
    </source>
</reference>
<dbReference type="SUPFAM" id="SSF103473">
    <property type="entry name" value="MFS general substrate transporter"/>
    <property type="match status" value="1"/>
</dbReference>
<proteinExistence type="predicted"/>
<keyword evidence="6 7" id="KW-0472">Membrane</keyword>
<dbReference type="CDD" id="cd06173">
    <property type="entry name" value="MFS_MefA_like"/>
    <property type="match status" value="1"/>
</dbReference>
<comment type="subcellular location">
    <subcellularLocation>
        <location evidence="1">Cell membrane</location>
        <topology evidence="1">Multi-pass membrane protein</topology>
    </subcellularLocation>
</comment>
<dbReference type="InterPro" id="IPR036259">
    <property type="entry name" value="MFS_trans_sf"/>
</dbReference>
<evidence type="ECO:0000313" key="8">
    <source>
        <dbReference type="EMBL" id="NMH91707.1"/>
    </source>
</evidence>
<dbReference type="Proteomes" id="UP000586918">
    <property type="component" value="Unassembled WGS sequence"/>
</dbReference>
<feature type="transmembrane region" description="Helical" evidence="7">
    <location>
        <begin position="124"/>
        <end position="146"/>
    </location>
</feature>
<keyword evidence="4 7" id="KW-0812">Transmembrane</keyword>
<feature type="transmembrane region" description="Helical" evidence="7">
    <location>
        <begin position="257"/>
        <end position="278"/>
    </location>
</feature>
<feature type="transmembrane region" description="Helical" evidence="7">
    <location>
        <begin position="323"/>
        <end position="344"/>
    </location>
</feature>
<evidence type="ECO:0000313" key="9">
    <source>
        <dbReference type="Proteomes" id="UP000586918"/>
    </source>
</evidence>
<dbReference type="PANTHER" id="PTHR23513:SF11">
    <property type="entry name" value="STAPHYLOFERRIN A TRANSPORTER"/>
    <property type="match status" value="1"/>
</dbReference>
<dbReference type="PANTHER" id="PTHR23513">
    <property type="entry name" value="INTEGRAL MEMBRANE EFFLUX PROTEIN-RELATED"/>
    <property type="match status" value="1"/>
</dbReference>
<evidence type="ECO:0000256" key="3">
    <source>
        <dbReference type="ARBA" id="ARBA00022475"/>
    </source>
</evidence>
<dbReference type="Gene3D" id="1.20.1250.20">
    <property type="entry name" value="MFS general substrate transporter like domains"/>
    <property type="match status" value="1"/>
</dbReference>
<feature type="transmembrane region" description="Helical" evidence="7">
    <location>
        <begin position="166"/>
        <end position="190"/>
    </location>
</feature>
<feature type="transmembrane region" description="Helical" evidence="7">
    <location>
        <begin position="35"/>
        <end position="57"/>
    </location>
</feature>
<comment type="caution">
    <text evidence="8">The sequence shown here is derived from an EMBL/GenBank/DDBJ whole genome shotgun (WGS) entry which is preliminary data.</text>
</comment>
<feature type="transmembrane region" description="Helical" evidence="7">
    <location>
        <begin position="227"/>
        <end position="245"/>
    </location>
</feature>
<organism evidence="8 9">
    <name type="scientific">Pseudonocardia bannensis</name>
    <dbReference type="NCBI Taxonomy" id="630973"/>
    <lineage>
        <taxon>Bacteria</taxon>
        <taxon>Bacillati</taxon>
        <taxon>Actinomycetota</taxon>
        <taxon>Actinomycetes</taxon>
        <taxon>Pseudonocardiales</taxon>
        <taxon>Pseudonocardiaceae</taxon>
        <taxon>Pseudonocardia</taxon>
    </lineage>
</organism>
<sequence>MTEPTAAGTVSGETAAAARESVWAPLRVRAFRMLWFAQLGSMLGTWMQTVGAQWMLVDEPSAETLVAMVQVAAMLPMLLLALPAGALADIMDRRRLLIGVQTFQVCVGVGLTALTLADRMPPALLLIFTFLLGSCMALTLPAYQALVQELVPREQVPSAAALAGLVIAQVGAAAVFAINAAAAVAFALVLTAGRHPVGDRGALPERFTSAMRAGQRYVRNSPVVRRMLLRVVLFVLPGAAMWALLPLVASRLLGAGAAGYGLLLGALGAGAVLGADLMPRLSSRLSSNGLMLASGLAYAASLLACVLVDSLALLAVLLVPAGIAWLAVLMGVTGALQVFLPGWVRARGLSMFNIVFAFGQAGGALAWGLVARWFGLVPAFVSAAVLMAVGALTVLVWPLRDVTGWNRDPAVYWPEPDLAQEADPEVGPVVVTITYTVDEANVPAFLQAMEQVRRSRLRTGASSCELYRDGSDPARFVQVAHYRTWGEHLRQHADRLTGTDQARDAAADALAAAPPVVAHLFPTR</sequence>
<keyword evidence="2" id="KW-0813">Transport</keyword>
<gene>
    <name evidence="8" type="ORF">HF519_08960</name>
</gene>
<feature type="transmembrane region" description="Helical" evidence="7">
    <location>
        <begin position="376"/>
        <end position="397"/>
    </location>
</feature>
<feature type="transmembrane region" description="Helical" evidence="7">
    <location>
        <begin position="351"/>
        <end position="370"/>
    </location>
</feature>
<dbReference type="EMBL" id="JAAXKZ010000023">
    <property type="protein sequence ID" value="NMH91707.1"/>
    <property type="molecule type" value="Genomic_DNA"/>
</dbReference>
<dbReference type="AlphaFoldDB" id="A0A848DGE0"/>
<evidence type="ECO:0000256" key="2">
    <source>
        <dbReference type="ARBA" id="ARBA00022448"/>
    </source>
</evidence>
<evidence type="ECO:0000256" key="7">
    <source>
        <dbReference type="SAM" id="Phobius"/>
    </source>
</evidence>
<evidence type="ECO:0000256" key="5">
    <source>
        <dbReference type="ARBA" id="ARBA00022989"/>
    </source>
</evidence>
<dbReference type="GO" id="GO:0005886">
    <property type="term" value="C:plasma membrane"/>
    <property type="evidence" value="ECO:0007669"/>
    <property type="project" value="UniProtKB-SubCell"/>
</dbReference>
<feature type="transmembrane region" description="Helical" evidence="7">
    <location>
        <begin position="64"/>
        <end position="84"/>
    </location>
</feature>
<feature type="transmembrane region" description="Helical" evidence="7">
    <location>
        <begin position="290"/>
        <end position="317"/>
    </location>
</feature>